<dbReference type="InterPro" id="IPR000209">
    <property type="entry name" value="Peptidase_S8/S53_dom"/>
</dbReference>
<evidence type="ECO:0000256" key="5">
    <source>
        <dbReference type="PROSITE-ProRule" id="PRU01240"/>
    </source>
</evidence>
<reference evidence="9 10" key="1">
    <citation type="submission" date="2020-04" db="EMBL/GenBank/DDBJ databases">
        <authorList>
            <person name="Klaysubun C."/>
            <person name="Duangmal K."/>
            <person name="Lipun K."/>
        </authorList>
    </citation>
    <scope>NUCLEOTIDE SEQUENCE [LARGE SCALE GENOMIC DNA]</scope>
    <source>
        <strain evidence="9 10">K10HN5</strain>
    </source>
</reference>
<evidence type="ECO:0000256" key="6">
    <source>
        <dbReference type="SAM" id="MobiDB-lite"/>
    </source>
</evidence>
<dbReference type="InterPro" id="IPR050131">
    <property type="entry name" value="Peptidase_S8_subtilisin-like"/>
</dbReference>
<keyword evidence="3" id="KW-0378">Hydrolase</keyword>
<dbReference type="EMBL" id="JAAXLA010000028">
    <property type="protein sequence ID" value="NMH98849.1"/>
    <property type="molecule type" value="Genomic_DNA"/>
</dbReference>
<keyword evidence="7" id="KW-0812">Transmembrane</keyword>
<gene>
    <name evidence="9" type="ORF">HF526_16265</name>
</gene>
<keyword evidence="4" id="KW-0720">Serine protease</keyword>
<dbReference type="PANTHER" id="PTHR43806">
    <property type="entry name" value="PEPTIDASE S8"/>
    <property type="match status" value="1"/>
</dbReference>
<proteinExistence type="inferred from homology"/>
<keyword evidence="7" id="KW-0472">Membrane</keyword>
<feature type="region of interest" description="Disordered" evidence="6">
    <location>
        <begin position="12"/>
        <end position="55"/>
    </location>
</feature>
<name>A0ABX1SD72_9PSEU</name>
<feature type="compositionally biased region" description="Basic residues" evidence="6">
    <location>
        <begin position="30"/>
        <end position="39"/>
    </location>
</feature>
<dbReference type="Proteomes" id="UP000820669">
    <property type="component" value="Unassembled WGS sequence"/>
</dbReference>
<dbReference type="PROSITE" id="PS51892">
    <property type="entry name" value="SUBTILASE"/>
    <property type="match status" value="1"/>
</dbReference>
<evidence type="ECO:0000256" key="3">
    <source>
        <dbReference type="ARBA" id="ARBA00022801"/>
    </source>
</evidence>
<evidence type="ECO:0000256" key="4">
    <source>
        <dbReference type="ARBA" id="ARBA00022825"/>
    </source>
</evidence>
<dbReference type="SUPFAM" id="SSF52743">
    <property type="entry name" value="Subtilisin-like"/>
    <property type="match status" value="1"/>
</dbReference>
<dbReference type="InterPro" id="IPR036852">
    <property type="entry name" value="Peptidase_S8/S53_dom_sf"/>
</dbReference>
<evidence type="ECO:0000313" key="9">
    <source>
        <dbReference type="EMBL" id="NMH98849.1"/>
    </source>
</evidence>
<organism evidence="9 10">
    <name type="scientific">Pseudonocardia acidicola</name>
    <dbReference type="NCBI Taxonomy" id="2724939"/>
    <lineage>
        <taxon>Bacteria</taxon>
        <taxon>Bacillati</taxon>
        <taxon>Actinomycetota</taxon>
        <taxon>Actinomycetes</taxon>
        <taxon>Pseudonocardiales</taxon>
        <taxon>Pseudonocardiaceae</taxon>
        <taxon>Pseudonocardia</taxon>
    </lineage>
</organism>
<feature type="domain" description="Peptidase S8/S53" evidence="8">
    <location>
        <begin position="47"/>
        <end position="188"/>
    </location>
</feature>
<keyword evidence="2" id="KW-0645">Protease</keyword>
<evidence type="ECO:0000256" key="7">
    <source>
        <dbReference type="SAM" id="Phobius"/>
    </source>
</evidence>
<evidence type="ECO:0000259" key="8">
    <source>
        <dbReference type="Pfam" id="PF00082"/>
    </source>
</evidence>
<keyword evidence="7" id="KW-1133">Transmembrane helix</keyword>
<comment type="similarity">
    <text evidence="1 5">Belongs to the peptidase S8 family.</text>
</comment>
<dbReference type="Pfam" id="PF00082">
    <property type="entry name" value="Peptidase_S8"/>
    <property type="match status" value="1"/>
</dbReference>
<keyword evidence="10" id="KW-1185">Reference proteome</keyword>
<dbReference type="CDD" id="cd00306">
    <property type="entry name" value="Peptidases_S8_S53"/>
    <property type="match status" value="1"/>
</dbReference>
<comment type="caution">
    <text evidence="9">The sequence shown here is derived from an EMBL/GenBank/DDBJ whole genome shotgun (WGS) entry which is preliminary data.</text>
</comment>
<comment type="caution">
    <text evidence="5">Lacks conserved residue(s) required for the propagation of feature annotation.</text>
</comment>
<dbReference type="RefSeq" id="WP_169382296.1">
    <property type="nucleotide sequence ID" value="NZ_JAAXLA010000028.1"/>
</dbReference>
<dbReference type="PANTHER" id="PTHR43806:SF11">
    <property type="entry name" value="CEREVISIN-RELATED"/>
    <property type="match status" value="1"/>
</dbReference>
<feature type="transmembrane region" description="Helical" evidence="7">
    <location>
        <begin position="242"/>
        <end position="263"/>
    </location>
</feature>
<sequence length="298" mass="30590">MILTLCTCRQHVRSPGSTARPARRGGGPARGRRRRRRGAGPRPRGSDTPLEDCENHGAPIAGIVAARPTDDDRIVGVAPGAVVVPVRYAGDVTTAPLDRIARAIRDRADRAPGGVMNLSFSVSGTDSRIAAAIEYAVSRDVVVVAAAGNENETAPGRTWWPAAYPSVLAVASLDENGQPAKESSRGGRPDDIAGAGVVDPLRALTAVDVATPPTEPAPDRGERIALAPLAGSADLLGRTGRLAAGSAGIVVLLAAIVMLGGAARRRIAALRGDPAAVERVADVHLPLQPVPGHRPDGG</sequence>
<dbReference type="Gene3D" id="3.40.50.200">
    <property type="entry name" value="Peptidase S8/S53 domain"/>
    <property type="match status" value="1"/>
</dbReference>
<protein>
    <submittedName>
        <fullName evidence="9">S8 family serine peptidase</fullName>
    </submittedName>
</protein>
<evidence type="ECO:0000313" key="10">
    <source>
        <dbReference type="Proteomes" id="UP000820669"/>
    </source>
</evidence>
<evidence type="ECO:0000256" key="2">
    <source>
        <dbReference type="ARBA" id="ARBA00022670"/>
    </source>
</evidence>
<evidence type="ECO:0000256" key="1">
    <source>
        <dbReference type="ARBA" id="ARBA00011073"/>
    </source>
</evidence>
<accession>A0ABX1SD72</accession>